<comment type="caution">
    <text evidence="9">The sequence shown here is derived from an EMBL/GenBank/DDBJ whole genome shotgun (WGS) entry which is preliminary data.</text>
</comment>
<dbReference type="Pfam" id="PF02265">
    <property type="entry name" value="S1-P1_nuclease"/>
    <property type="match status" value="1"/>
</dbReference>
<keyword evidence="5" id="KW-0378">Hydrolase</keyword>
<evidence type="ECO:0000256" key="2">
    <source>
        <dbReference type="ARBA" id="ARBA00022722"/>
    </source>
</evidence>
<dbReference type="GO" id="GO:0046872">
    <property type="term" value="F:metal ion binding"/>
    <property type="evidence" value="ECO:0007669"/>
    <property type="project" value="UniProtKB-KW"/>
</dbReference>
<evidence type="ECO:0000256" key="7">
    <source>
        <dbReference type="ARBA" id="ARBA00023180"/>
    </source>
</evidence>
<feature type="chain" id="PRO_5012056301" evidence="8">
    <location>
        <begin position="16"/>
        <end position="383"/>
    </location>
</feature>
<evidence type="ECO:0000256" key="1">
    <source>
        <dbReference type="ARBA" id="ARBA00009547"/>
    </source>
</evidence>
<dbReference type="STRING" id="329046.A0A1Y2D0W1"/>
<evidence type="ECO:0000313" key="9">
    <source>
        <dbReference type="EMBL" id="ORY52900.1"/>
    </source>
</evidence>
<dbReference type="SUPFAM" id="SSF48537">
    <property type="entry name" value="Phospholipase C/P1 nuclease"/>
    <property type="match status" value="1"/>
</dbReference>
<dbReference type="Gene3D" id="1.10.575.10">
    <property type="entry name" value="P1 Nuclease"/>
    <property type="match status" value="1"/>
</dbReference>
<dbReference type="Proteomes" id="UP000193642">
    <property type="component" value="Unassembled WGS sequence"/>
</dbReference>
<comment type="similarity">
    <text evidence="1">Belongs to the nuclease type I family.</text>
</comment>
<evidence type="ECO:0000256" key="3">
    <source>
        <dbReference type="ARBA" id="ARBA00022723"/>
    </source>
</evidence>
<keyword evidence="7" id="KW-0325">Glycoprotein</keyword>
<evidence type="ECO:0000256" key="8">
    <source>
        <dbReference type="SAM" id="SignalP"/>
    </source>
</evidence>
<gene>
    <name evidence="9" type="ORF">BCR33DRAFT_180958</name>
</gene>
<sequence length="383" mass="41206">MQFLAVLATAVAVNAWSGPEHQMVGRIAAAFLAPETQAALNTLLPSFDVPSDNITFPINGNVSLMTTWADVVKAKKVYGWSGAYHYIDYEDVTLLDVKNKSATSVSCSTVINDISCPAGVCIVPAIANYTNRADYANKLSDKARAEAILFLTHYLGDITQPLHNCGKFLGGNNYLVKFNGSIFEPAPYQKYRHNLHFIWDQYMIEADIQDNYGNSFTAYVNSIVSDIQSPTGKYYSEAASWVACKTPLKTDSGLVVQNVCPIEWSVEGNNFNCASVWDNTGSLDPNNPTEDLYTNGYYATNKEIARMQLAKAGLRLAAALNTLVPATPIGTYFANVLPASSDNCKGYQPPATYGAAGPASNLYSGASSVAVSGAALAAVLAMF</sequence>
<evidence type="ECO:0000256" key="5">
    <source>
        <dbReference type="ARBA" id="ARBA00022801"/>
    </source>
</evidence>
<keyword evidence="8" id="KW-0732">Signal</keyword>
<dbReference type="GO" id="GO:0016788">
    <property type="term" value="F:hydrolase activity, acting on ester bonds"/>
    <property type="evidence" value="ECO:0007669"/>
    <property type="project" value="InterPro"/>
</dbReference>
<keyword evidence="6" id="KW-1015">Disulfide bond</keyword>
<reference evidence="9 10" key="1">
    <citation type="submission" date="2016-07" db="EMBL/GenBank/DDBJ databases">
        <title>Pervasive Adenine N6-methylation of Active Genes in Fungi.</title>
        <authorList>
            <consortium name="DOE Joint Genome Institute"/>
            <person name="Mondo S.J."/>
            <person name="Dannebaum R.O."/>
            <person name="Kuo R.C."/>
            <person name="Labutti K."/>
            <person name="Haridas S."/>
            <person name="Kuo A."/>
            <person name="Salamov A."/>
            <person name="Ahrendt S.R."/>
            <person name="Lipzen A."/>
            <person name="Sullivan W."/>
            <person name="Andreopoulos W.B."/>
            <person name="Clum A."/>
            <person name="Lindquist E."/>
            <person name="Daum C."/>
            <person name="Ramamoorthy G.K."/>
            <person name="Gryganskyi A."/>
            <person name="Culley D."/>
            <person name="Magnuson J.K."/>
            <person name="James T.Y."/>
            <person name="O'Malley M.A."/>
            <person name="Stajich J.E."/>
            <person name="Spatafora J.W."/>
            <person name="Visel A."/>
            <person name="Grigoriev I.V."/>
        </authorList>
    </citation>
    <scope>NUCLEOTIDE SEQUENCE [LARGE SCALE GENOMIC DNA]</scope>
    <source>
        <strain evidence="9 10">JEL800</strain>
    </source>
</reference>
<dbReference type="InterPro" id="IPR008947">
    <property type="entry name" value="PLipase_C/P1_nuclease_dom_sf"/>
</dbReference>
<proteinExistence type="inferred from homology"/>
<keyword evidence="2" id="KW-0540">Nuclease</keyword>
<evidence type="ECO:0000313" key="10">
    <source>
        <dbReference type="Proteomes" id="UP000193642"/>
    </source>
</evidence>
<dbReference type="PANTHER" id="PTHR33146:SF26">
    <property type="entry name" value="ENDONUCLEASE 4"/>
    <property type="match status" value="1"/>
</dbReference>
<keyword evidence="3" id="KW-0479">Metal-binding</keyword>
<dbReference type="InterPro" id="IPR003154">
    <property type="entry name" value="S1/P1nuclease"/>
</dbReference>
<dbReference type="OrthoDB" id="441446at2759"/>
<evidence type="ECO:0000256" key="6">
    <source>
        <dbReference type="ARBA" id="ARBA00023157"/>
    </source>
</evidence>
<dbReference type="GO" id="GO:0004519">
    <property type="term" value="F:endonuclease activity"/>
    <property type="evidence" value="ECO:0007669"/>
    <property type="project" value="UniProtKB-KW"/>
</dbReference>
<dbReference type="AlphaFoldDB" id="A0A1Y2D0W1"/>
<keyword evidence="4" id="KW-0255">Endonuclease</keyword>
<organism evidence="9 10">
    <name type="scientific">Rhizoclosmatium globosum</name>
    <dbReference type="NCBI Taxonomy" id="329046"/>
    <lineage>
        <taxon>Eukaryota</taxon>
        <taxon>Fungi</taxon>
        <taxon>Fungi incertae sedis</taxon>
        <taxon>Chytridiomycota</taxon>
        <taxon>Chytridiomycota incertae sedis</taxon>
        <taxon>Chytridiomycetes</taxon>
        <taxon>Chytridiales</taxon>
        <taxon>Chytriomycetaceae</taxon>
        <taxon>Rhizoclosmatium</taxon>
    </lineage>
</organism>
<evidence type="ECO:0000256" key="4">
    <source>
        <dbReference type="ARBA" id="ARBA00022759"/>
    </source>
</evidence>
<keyword evidence="10" id="KW-1185">Reference proteome</keyword>
<name>A0A1Y2D0W1_9FUNG</name>
<feature type="signal peptide" evidence="8">
    <location>
        <begin position="1"/>
        <end position="15"/>
    </location>
</feature>
<dbReference type="EMBL" id="MCGO01000002">
    <property type="protein sequence ID" value="ORY52900.1"/>
    <property type="molecule type" value="Genomic_DNA"/>
</dbReference>
<dbReference type="CDD" id="cd11010">
    <property type="entry name" value="S1-P1_nuclease"/>
    <property type="match status" value="1"/>
</dbReference>
<accession>A0A1Y2D0W1</accession>
<dbReference type="GO" id="GO:0006308">
    <property type="term" value="P:DNA catabolic process"/>
    <property type="evidence" value="ECO:0007669"/>
    <property type="project" value="InterPro"/>
</dbReference>
<protein>
    <submittedName>
        <fullName evidence="9">Phospholipase C/P1 nuclease</fullName>
    </submittedName>
</protein>
<dbReference type="GO" id="GO:0003676">
    <property type="term" value="F:nucleic acid binding"/>
    <property type="evidence" value="ECO:0007669"/>
    <property type="project" value="InterPro"/>
</dbReference>
<dbReference type="PANTHER" id="PTHR33146">
    <property type="entry name" value="ENDONUCLEASE 4"/>
    <property type="match status" value="1"/>
</dbReference>